<evidence type="ECO:0000313" key="3">
    <source>
        <dbReference type="EMBL" id="AUH34510.1"/>
    </source>
</evidence>
<proteinExistence type="predicted"/>
<accession>A0A2K9EHR8</accession>
<dbReference type="OrthoDB" id="9811255at2"/>
<feature type="chain" id="PRO_5014629586" description="SCP domain-containing protein" evidence="1">
    <location>
        <begin position="20"/>
        <end position="175"/>
    </location>
</feature>
<dbReference type="Proteomes" id="UP000233742">
    <property type="component" value="Chromosome"/>
</dbReference>
<gene>
    <name evidence="3" type="ORF">CUV01_14965</name>
</gene>
<dbReference type="InterPro" id="IPR014044">
    <property type="entry name" value="CAP_dom"/>
</dbReference>
<feature type="domain" description="SCP" evidence="2">
    <location>
        <begin position="40"/>
        <end position="153"/>
    </location>
</feature>
<reference evidence="3 4" key="1">
    <citation type="submission" date="2017-12" db="EMBL/GenBank/DDBJ databases">
        <authorList>
            <person name="Hurst M.R.H."/>
        </authorList>
    </citation>
    <scope>NUCLEOTIDE SEQUENCE [LARGE SCALE GENOMIC DNA]</scope>
    <source>
        <strain evidence="3 4">BM15</strain>
    </source>
</reference>
<dbReference type="Pfam" id="PF00188">
    <property type="entry name" value="CAP"/>
    <property type="match status" value="1"/>
</dbReference>
<dbReference type="InterPro" id="IPR035940">
    <property type="entry name" value="CAP_sf"/>
</dbReference>
<dbReference type="PANTHER" id="PTHR31157">
    <property type="entry name" value="SCP DOMAIN-CONTAINING PROTEIN"/>
    <property type="match status" value="1"/>
</dbReference>
<dbReference type="RefSeq" id="WP_101461172.1">
    <property type="nucleotide sequence ID" value="NZ_CP025408.1"/>
</dbReference>
<dbReference type="AlphaFoldDB" id="A0A2K9EHR8"/>
<dbReference type="CDD" id="cd05379">
    <property type="entry name" value="CAP_bacterial"/>
    <property type="match status" value="1"/>
</dbReference>
<dbReference type="EMBL" id="CP025408">
    <property type="protein sequence ID" value="AUH34510.1"/>
    <property type="molecule type" value="Genomic_DNA"/>
</dbReference>
<dbReference type="SUPFAM" id="SSF55797">
    <property type="entry name" value="PR-1-like"/>
    <property type="match status" value="1"/>
</dbReference>
<dbReference type="KEGG" id="paro:CUV01_14965"/>
<dbReference type="PANTHER" id="PTHR31157:SF1">
    <property type="entry name" value="SCP DOMAIN-CONTAINING PROTEIN"/>
    <property type="match status" value="1"/>
</dbReference>
<protein>
    <recommendedName>
        <fullName evidence="2">SCP domain-containing protein</fullName>
    </recommendedName>
</protein>
<sequence length="175" mass="18970">MRYLLFAGLLALISSPVLAANSNCSAQNVAQVVSQLAQQTNQMRTAGARHKLRIDPRLNQAAQRHACELARRQVVSHRDTRGRSPMARIKRAGFAACFSAENVAMGTASAAGTVGSWQKSRGHAQNQQDPRANAMGFGVARGADDRLYWVGVYAADCRRKAAAGTQNAGFRPFKW</sequence>
<evidence type="ECO:0000259" key="2">
    <source>
        <dbReference type="Pfam" id="PF00188"/>
    </source>
</evidence>
<feature type="signal peptide" evidence="1">
    <location>
        <begin position="1"/>
        <end position="19"/>
    </location>
</feature>
<evidence type="ECO:0000256" key="1">
    <source>
        <dbReference type="SAM" id="SignalP"/>
    </source>
</evidence>
<evidence type="ECO:0000313" key="4">
    <source>
        <dbReference type="Proteomes" id="UP000233742"/>
    </source>
</evidence>
<keyword evidence="4" id="KW-1185">Reference proteome</keyword>
<keyword evidence="1" id="KW-0732">Signal</keyword>
<organism evidence="3 4">
    <name type="scientific">Paracoccus tegillarcae</name>
    <dbReference type="NCBI Taxonomy" id="1529068"/>
    <lineage>
        <taxon>Bacteria</taxon>
        <taxon>Pseudomonadati</taxon>
        <taxon>Pseudomonadota</taxon>
        <taxon>Alphaproteobacteria</taxon>
        <taxon>Rhodobacterales</taxon>
        <taxon>Paracoccaceae</taxon>
        <taxon>Paracoccus</taxon>
    </lineage>
</organism>
<dbReference type="Gene3D" id="3.40.33.10">
    <property type="entry name" value="CAP"/>
    <property type="match status" value="1"/>
</dbReference>
<name>A0A2K9EHR8_9RHOB</name>